<dbReference type="PANTHER" id="PTHR30352:SF13">
    <property type="entry name" value="GLYCYL-RADICAL ENZYME ACTIVATING ENZYME YJJW-RELATED"/>
    <property type="match status" value="1"/>
</dbReference>
<dbReference type="GO" id="GO:0051539">
    <property type="term" value="F:4 iron, 4 sulfur cluster binding"/>
    <property type="evidence" value="ECO:0007669"/>
    <property type="project" value="UniProtKB-KW"/>
</dbReference>
<keyword evidence="4" id="KW-0479">Metal-binding</keyword>
<organism evidence="8 9">
    <name type="scientific">Dissulfuribacter thermophilus</name>
    <dbReference type="NCBI Taxonomy" id="1156395"/>
    <lineage>
        <taxon>Bacteria</taxon>
        <taxon>Pseudomonadati</taxon>
        <taxon>Thermodesulfobacteriota</taxon>
        <taxon>Dissulfuribacteria</taxon>
        <taxon>Dissulfuribacterales</taxon>
        <taxon>Dissulfuribacteraceae</taxon>
        <taxon>Dissulfuribacter</taxon>
    </lineage>
</organism>
<dbReference type="NCBIfam" id="TIGR02495">
    <property type="entry name" value="NrdG2"/>
    <property type="match status" value="1"/>
</dbReference>
<evidence type="ECO:0000256" key="2">
    <source>
        <dbReference type="ARBA" id="ARBA00022485"/>
    </source>
</evidence>
<dbReference type="PATRIC" id="fig|1156395.6.peg.1803"/>
<dbReference type="CDD" id="cd01335">
    <property type="entry name" value="Radical_SAM"/>
    <property type="match status" value="1"/>
</dbReference>
<evidence type="ECO:0000313" key="8">
    <source>
        <dbReference type="EMBL" id="OCC14728.1"/>
    </source>
</evidence>
<dbReference type="AlphaFoldDB" id="A0A1B9F469"/>
<keyword evidence="6" id="KW-0411">Iron-sulfur</keyword>
<protein>
    <submittedName>
        <fullName evidence="8">Ribonucleotide reductase of class III (Anaerobic), activating protein</fullName>
    </submittedName>
</protein>
<evidence type="ECO:0000256" key="6">
    <source>
        <dbReference type="ARBA" id="ARBA00023014"/>
    </source>
</evidence>
<keyword evidence="3" id="KW-0949">S-adenosyl-L-methionine</keyword>
<keyword evidence="9" id="KW-1185">Reference proteome</keyword>
<dbReference type="InterPro" id="IPR058240">
    <property type="entry name" value="rSAM_sf"/>
</dbReference>
<name>A0A1B9F469_9BACT</name>
<dbReference type="SFLD" id="SFLDG01094">
    <property type="entry name" value="Uncharacterised_Radical_SAM_Su"/>
    <property type="match status" value="1"/>
</dbReference>
<evidence type="ECO:0000259" key="7">
    <source>
        <dbReference type="PROSITE" id="PS51918"/>
    </source>
</evidence>
<dbReference type="GO" id="GO:0003824">
    <property type="term" value="F:catalytic activity"/>
    <property type="evidence" value="ECO:0007669"/>
    <property type="project" value="InterPro"/>
</dbReference>
<dbReference type="InterPro" id="IPR013785">
    <property type="entry name" value="Aldolase_TIM"/>
</dbReference>
<proteinExistence type="predicted"/>
<dbReference type="Pfam" id="PF04055">
    <property type="entry name" value="Radical_SAM"/>
    <property type="match status" value="1"/>
</dbReference>
<dbReference type="PANTHER" id="PTHR30352">
    <property type="entry name" value="PYRUVATE FORMATE-LYASE-ACTIVATING ENZYME"/>
    <property type="match status" value="1"/>
</dbReference>
<gene>
    <name evidence="8" type="ORF">DBT_1788</name>
</gene>
<dbReference type="PROSITE" id="PS51918">
    <property type="entry name" value="RADICAL_SAM"/>
    <property type="match status" value="1"/>
</dbReference>
<comment type="cofactor">
    <cofactor evidence="1">
        <name>[4Fe-4S] cluster</name>
        <dbReference type="ChEBI" id="CHEBI:49883"/>
    </cofactor>
</comment>
<dbReference type="EMBL" id="MAGO01000009">
    <property type="protein sequence ID" value="OCC14728.1"/>
    <property type="molecule type" value="Genomic_DNA"/>
</dbReference>
<evidence type="ECO:0000256" key="3">
    <source>
        <dbReference type="ARBA" id="ARBA00022691"/>
    </source>
</evidence>
<dbReference type="GO" id="GO:0046872">
    <property type="term" value="F:metal ion binding"/>
    <property type="evidence" value="ECO:0007669"/>
    <property type="project" value="UniProtKB-KW"/>
</dbReference>
<dbReference type="InterPro" id="IPR012840">
    <property type="entry name" value="NrdG2"/>
</dbReference>
<dbReference type="SUPFAM" id="SSF102114">
    <property type="entry name" value="Radical SAM enzymes"/>
    <property type="match status" value="1"/>
</dbReference>
<dbReference type="OrthoDB" id="9782387at2"/>
<accession>A0A1B9F469</accession>
<dbReference type="RefSeq" id="WP_067619180.1">
    <property type="nucleotide sequence ID" value="NZ_MAGO01000009.1"/>
</dbReference>
<evidence type="ECO:0000313" key="9">
    <source>
        <dbReference type="Proteomes" id="UP000093080"/>
    </source>
</evidence>
<evidence type="ECO:0000256" key="1">
    <source>
        <dbReference type="ARBA" id="ARBA00001966"/>
    </source>
</evidence>
<evidence type="ECO:0000256" key="4">
    <source>
        <dbReference type="ARBA" id="ARBA00022723"/>
    </source>
</evidence>
<dbReference type="SFLD" id="SFLDS00029">
    <property type="entry name" value="Radical_SAM"/>
    <property type="match status" value="1"/>
</dbReference>
<dbReference type="InterPro" id="IPR007197">
    <property type="entry name" value="rSAM"/>
</dbReference>
<feature type="domain" description="Radical SAM core" evidence="7">
    <location>
        <begin position="13"/>
        <end position="202"/>
    </location>
</feature>
<dbReference type="Proteomes" id="UP000093080">
    <property type="component" value="Unassembled WGS sequence"/>
</dbReference>
<dbReference type="Gene3D" id="3.20.20.70">
    <property type="entry name" value="Aldolase class I"/>
    <property type="match status" value="1"/>
</dbReference>
<keyword evidence="5" id="KW-0408">Iron</keyword>
<dbReference type="STRING" id="1156395.DBT_1788"/>
<reference evidence="8 9" key="1">
    <citation type="submission" date="2016-06" db="EMBL/GenBank/DDBJ databases">
        <title>Respiratory ammonification of nitrate coupled to the oxidation of elemental sulfur in deep-sea autotrophic thermophilic bacteria.</title>
        <authorList>
            <person name="Slobodkina G.B."/>
            <person name="Mardanov A.V."/>
            <person name="Ravin N.V."/>
            <person name="Frolova A.A."/>
            <person name="Viryasiv M.B."/>
            <person name="Chernyh N.A."/>
            <person name="Bonch-Osmolovskaya E.A."/>
            <person name="Slobodkin A.I."/>
        </authorList>
    </citation>
    <scope>NUCLEOTIDE SEQUENCE [LARGE SCALE GENOMIC DNA]</scope>
    <source>
        <strain evidence="8 9">S69</strain>
    </source>
</reference>
<keyword evidence="2" id="KW-0004">4Fe-4S</keyword>
<comment type="caution">
    <text evidence="8">The sequence shown here is derived from an EMBL/GenBank/DDBJ whole genome shotgun (WGS) entry which is preliminary data.</text>
</comment>
<evidence type="ECO:0000256" key="5">
    <source>
        <dbReference type="ARBA" id="ARBA00023004"/>
    </source>
</evidence>
<dbReference type="InterPro" id="IPR034457">
    <property type="entry name" value="Organic_radical-activating"/>
</dbReference>
<sequence length="202" mass="22743">MEIGGLTPFTLSDYPGRVAAIVFTQGCNFACPFCHNSGLIPTGHGSNEMVKVLEFLSKRRGRLKAVVISGGEPTIHPDLPFFLQEIKRLGFEIKLDTNGSRPRVLDQLIQMGLLDFIAMDVKAPWRKYEKLSGCKVDTSVIKRSIEIISKSNISHLFRTTLVPGLLNELDIQEIRRWLPKDSKHIVQAYRPSPSLKSRHFIS</sequence>